<dbReference type="Gene3D" id="3.30.365.10">
    <property type="entry name" value="Aldehyde oxidase/xanthine dehydrogenase, molybdopterin binding domain"/>
    <property type="match status" value="4"/>
</dbReference>
<dbReference type="Proteomes" id="UP001333710">
    <property type="component" value="Chromosome"/>
</dbReference>
<evidence type="ECO:0000256" key="9">
    <source>
        <dbReference type="ARBA" id="ARBA00023014"/>
    </source>
</evidence>
<keyword evidence="9" id="KW-0411">Iron-sulfur</keyword>
<evidence type="ECO:0000256" key="2">
    <source>
        <dbReference type="ARBA" id="ARBA00001974"/>
    </source>
</evidence>
<dbReference type="Pfam" id="PF20256">
    <property type="entry name" value="MoCoBD_2"/>
    <property type="match status" value="1"/>
</dbReference>
<dbReference type="FunFam" id="3.30.365.10:FF:000002">
    <property type="entry name" value="Xanthine dehydrogenase oxidase"/>
    <property type="match status" value="1"/>
</dbReference>
<dbReference type="GO" id="GO:0005506">
    <property type="term" value="F:iron ion binding"/>
    <property type="evidence" value="ECO:0007669"/>
    <property type="project" value="InterPro"/>
</dbReference>
<sequence length="785" mass="86063">MRKLIDKPQQPPVFQSKTVGSNKQHESAERHVTGKARYIDDLPEPAGLLHAAVSMSMAAKGKILSKDTTAIRNSEGVCDVITTDDIPGHVDIAPVFDGDPILADKQVLFHRQPWCAVLATSVNLARKAALKGTLEVESETPELDIHSAHLKQNFVRPTHAMQQGDYESAANAAEHLISGEVSIGGQEHMYLEGQIALAIPEEEDRITIYTSSQHPSEVQKLVAEVLDIKLHKVTVDMRRMGGGFGGKETQAAQWACIAAVLAMRNQRPVKLRVPRMQDMMLTGKRHPFDNSFTVATDDNGLIKATQARINGLCGHSADLSEAIVDRAMFHCDNAYYLADADIVGYRCRTDTVSHTAFRGFGGPQGMVLAEAMIEAIARKTGEDPLTIRQRNLYGGEGRNTTQYGMTIEHFNLPDLIEKLVQSSDYWQRREDIKQFNQNNLVLKKGLSLTPVKFGISFTAKHLNQAGALVHVYTDGSVQVNHGGTEMGQGLHTKIQQIAANEFGLDTDFIEVTATRTDKVPNTSPTAASSGTDINGKAVQNACLVIKQRLAEFWAEQQSGASEEVQFRDGVVSLGEAKIPFPDLVQLAYMNRVSLSSTGFYKTPKIHYDRNTGKGRPFFYFANGASVSEVTVDTLTGEYKVDRVDILHDVGASLNPAIDIGQIEGGFIQGMGWLTTEELLWDEQGRLLSNNAATYKIPAIGDTPAIFNVDLYPHPNEEDSIYHSKAVGEPPLMLAMSVWCALKDAVSSLTDYKVDPKLDPPATAEKVLKAIQQLPEEAFTCEVLGR</sequence>
<feature type="domain" description="Aldehyde oxidase/xanthine dehydrogenase a/b hammerhead" evidence="13">
    <location>
        <begin position="33"/>
        <end position="140"/>
    </location>
</feature>
<dbReference type="InterPro" id="IPR000674">
    <property type="entry name" value="Ald_Oxase/Xan_DH_a/b"/>
</dbReference>
<keyword evidence="8" id="KW-0408">Iron</keyword>
<proteinExistence type="inferred from homology"/>
<evidence type="ECO:0000256" key="6">
    <source>
        <dbReference type="ARBA" id="ARBA00022723"/>
    </source>
</evidence>
<evidence type="ECO:0000256" key="1">
    <source>
        <dbReference type="ARBA" id="ARBA00001924"/>
    </source>
</evidence>
<dbReference type="NCBIfam" id="TIGR02965">
    <property type="entry name" value="xanthine_xdhB"/>
    <property type="match status" value="1"/>
</dbReference>
<feature type="region of interest" description="Disordered" evidence="12">
    <location>
        <begin position="1"/>
        <end position="31"/>
    </location>
</feature>
<dbReference type="KEGG" id="pmaw:MACH26_19520"/>
<dbReference type="GO" id="GO:0051537">
    <property type="term" value="F:2 iron, 2 sulfur cluster binding"/>
    <property type="evidence" value="ECO:0007669"/>
    <property type="project" value="UniProtKB-KW"/>
</dbReference>
<evidence type="ECO:0000256" key="10">
    <source>
        <dbReference type="ARBA" id="ARBA00034078"/>
    </source>
</evidence>
<name>A0AA48HKI0_9ALTE</name>
<dbReference type="PANTHER" id="PTHR11908:SF132">
    <property type="entry name" value="ALDEHYDE OXIDASE 1-RELATED"/>
    <property type="match status" value="1"/>
</dbReference>
<evidence type="ECO:0000256" key="7">
    <source>
        <dbReference type="ARBA" id="ARBA00023002"/>
    </source>
</evidence>
<evidence type="ECO:0000256" key="3">
    <source>
        <dbReference type="ARBA" id="ARBA00006849"/>
    </source>
</evidence>
<dbReference type="InterPro" id="IPR014309">
    <property type="entry name" value="Xanthine_DH_Mopterin-bd_su"/>
</dbReference>
<dbReference type="InterPro" id="IPR008274">
    <property type="entry name" value="AldOxase/xan_DH_MoCoBD1"/>
</dbReference>
<dbReference type="GO" id="GO:0016491">
    <property type="term" value="F:oxidoreductase activity"/>
    <property type="evidence" value="ECO:0007669"/>
    <property type="project" value="UniProtKB-KW"/>
</dbReference>
<evidence type="ECO:0000256" key="11">
    <source>
        <dbReference type="ARBA" id="ARBA00053029"/>
    </source>
</evidence>
<feature type="compositionally biased region" description="Polar residues" evidence="12">
    <location>
        <begin position="12"/>
        <end position="22"/>
    </location>
</feature>
<evidence type="ECO:0000313" key="15">
    <source>
        <dbReference type="Proteomes" id="UP001333710"/>
    </source>
</evidence>
<reference evidence="14" key="1">
    <citation type="submission" date="2023-01" db="EMBL/GenBank/DDBJ databases">
        <title>Complete genome sequence of Planctobacterium marinum strain Dej080120_11.</title>
        <authorList>
            <person name="Ueki S."/>
            <person name="Maruyama F."/>
        </authorList>
    </citation>
    <scope>NUCLEOTIDE SEQUENCE</scope>
    <source>
        <strain evidence="14">Dej080120_11</strain>
    </source>
</reference>
<dbReference type="FunFam" id="3.30.365.10:FF:000001">
    <property type="entry name" value="Xanthine dehydrogenase oxidase"/>
    <property type="match status" value="1"/>
</dbReference>
<dbReference type="Pfam" id="PF02738">
    <property type="entry name" value="MoCoBD_1"/>
    <property type="match status" value="1"/>
</dbReference>
<comment type="cofactor">
    <cofactor evidence="1">
        <name>Mo-molybdopterin</name>
        <dbReference type="ChEBI" id="CHEBI:71302"/>
    </cofactor>
</comment>
<dbReference type="SMART" id="SM01008">
    <property type="entry name" value="Ald_Xan_dh_C"/>
    <property type="match status" value="1"/>
</dbReference>
<dbReference type="SUPFAM" id="SSF54665">
    <property type="entry name" value="CO dehydrogenase molybdoprotein N-domain-like"/>
    <property type="match status" value="1"/>
</dbReference>
<evidence type="ECO:0000256" key="8">
    <source>
        <dbReference type="ARBA" id="ARBA00023004"/>
    </source>
</evidence>
<dbReference type="EMBL" id="AP027272">
    <property type="protein sequence ID" value="BDX06431.1"/>
    <property type="molecule type" value="Genomic_DNA"/>
</dbReference>
<evidence type="ECO:0000259" key="13">
    <source>
        <dbReference type="SMART" id="SM01008"/>
    </source>
</evidence>
<evidence type="ECO:0000256" key="4">
    <source>
        <dbReference type="ARBA" id="ARBA00022505"/>
    </source>
</evidence>
<keyword evidence="4" id="KW-0500">Molybdenum</keyword>
<dbReference type="InterPro" id="IPR036856">
    <property type="entry name" value="Ald_Oxase/Xan_DH_a/b_sf"/>
</dbReference>
<dbReference type="InterPro" id="IPR016208">
    <property type="entry name" value="Ald_Oxase/xanthine_DH-like"/>
</dbReference>
<comment type="similarity">
    <text evidence="3">Belongs to the xanthine dehydrogenase family.</text>
</comment>
<dbReference type="RefSeq" id="WP_338292448.1">
    <property type="nucleotide sequence ID" value="NZ_AP027272.1"/>
</dbReference>
<keyword evidence="5" id="KW-0001">2Fe-2S</keyword>
<dbReference type="SUPFAM" id="SSF56003">
    <property type="entry name" value="Molybdenum cofactor-binding domain"/>
    <property type="match status" value="1"/>
</dbReference>
<dbReference type="PANTHER" id="PTHR11908">
    <property type="entry name" value="XANTHINE DEHYDROGENASE"/>
    <property type="match status" value="1"/>
</dbReference>
<gene>
    <name evidence="14" type="primary">xdhB</name>
    <name evidence="14" type="ORF">MACH26_19520</name>
</gene>
<keyword evidence="7" id="KW-0560">Oxidoreductase</keyword>
<evidence type="ECO:0000256" key="12">
    <source>
        <dbReference type="SAM" id="MobiDB-lite"/>
    </source>
</evidence>
<dbReference type="AlphaFoldDB" id="A0AA48HKI0"/>
<comment type="cofactor">
    <cofactor evidence="10">
        <name>[2Fe-2S] cluster</name>
        <dbReference type="ChEBI" id="CHEBI:190135"/>
    </cofactor>
</comment>
<evidence type="ECO:0000256" key="5">
    <source>
        <dbReference type="ARBA" id="ARBA00022714"/>
    </source>
</evidence>
<keyword evidence="15" id="KW-1185">Reference proteome</keyword>
<dbReference type="Gene3D" id="3.90.1170.50">
    <property type="entry name" value="Aldehyde oxidase/xanthine dehydrogenase, a/b hammerhead"/>
    <property type="match status" value="1"/>
</dbReference>
<dbReference type="InterPro" id="IPR046867">
    <property type="entry name" value="AldOxase/xan_DH_MoCoBD2"/>
</dbReference>
<keyword evidence="6" id="KW-0479">Metal-binding</keyword>
<accession>A0AA48HKI0</accession>
<dbReference type="Pfam" id="PF01315">
    <property type="entry name" value="Ald_Xan_dh_C"/>
    <property type="match status" value="1"/>
</dbReference>
<protein>
    <submittedName>
        <fullName evidence="14">Xanthine dehydrogenase molybdopterin binding subunit</fullName>
    </submittedName>
</protein>
<comment type="cofactor">
    <cofactor evidence="11">
        <name>Mo-molybdopterin cytosine dinucleotide</name>
        <dbReference type="ChEBI" id="CHEBI:71308"/>
    </cofactor>
</comment>
<dbReference type="GO" id="GO:0030151">
    <property type="term" value="F:molybdenum ion binding"/>
    <property type="evidence" value="ECO:0007669"/>
    <property type="project" value="InterPro"/>
</dbReference>
<comment type="cofactor">
    <cofactor evidence="2">
        <name>FAD</name>
        <dbReference type="ChEBI" id="CHEBI:57692"/>
    </cofactor>
</comment>
<evidence type="ECO:0000313" key="14">
    <source>
        <dbReference type="EMBL" id="BDX06431.1"/>
    </source>
</evidence>
<dbReference type="InterPro" id="IPR037165">
    <property type="entry name" value="AldOxase/xan_DH_Mopterin-bd_sf"/>
</dbReference>
<organism evidence="14 15">
    <name type="scientific">Planctobacterium marinum</name>
    <dbReference type="NCBI Taxonomy" id="1631968"/>
    <lineage>
        <taxon>Bacteria</taxon>
        <taxon>Pseudomonadati</taxon>
        <taxon>Pseudomonadota</taxon>
        <taxon>Gammaproteobacteria</taxon>
        <taxon>Alteromonadales</taxon>
        <taxon>Alteromonadaceae</taxon>
        <taxon>Planctobacterium</taxon>
    </lineage>
</organism>